<feature type="domain" description="GmrSD restriction endonucleases C-terminal" evidence="2">
    <location>
        <begin position="428"/>
        <end position="561"/>
    </location>
</feature>
<dbReference type="PATRIC" id="fig|292563.3.peg.17"/>
<dbReference type="KEGG" id="csn:Cyast_0016"/>
<dbReference type="AlphaFoldDB" id="K9YGB4"/>
<gene>
    <name evidence="3" type="ordered locus">Cyast_0016</name>
</gene>
<protein>
    <recommendedName>
        <fullName evidence="5">DUF262 domain-containing protein</fullName>
    </recommendedName>
</protein>
<evidence type="ECO:0000313" key="3">
    <source>
        <dbReference type="EMBL" id="AFZ46001.1"/>
    </source>
</evidence>
<dbReference type="InterPro" id="IPR004919">
    <property type="entry name" value="GmrSD_N"/>
</dbReference>
<sequence>MTIKATEEQLNKIFNLTNYQFTIPSYQRPYAWTKDQVLELIDDLIDAFPYPLESNHPDYFFGSIILIKEDGKPNAEVIDGQQRLTTLTLLLSVFRHLLPENHKTRSKISQLLEGEDITGTITEYGLQLRSQDNDFFAKYIRDDKKLEELLTKDAGLKTDSQRLLRDNAIILVNELKERCPDNLEQWILHLYRNLLNKCYLVVVSTDSFETAYRIFSTINSRGLDLQLNDILKSEIIGNITEDIEREKYTHIWEREEKDLGRKDFEALFSHIHRIKLREKQKLGLLTEYRKKIKPQENPTEFIDQVLKPCSDKFEVIRDQRFNCDNEEDKKQVNRLFGWLNLIDNSDWLPPAIYFLVKHHNNAFEIKNFFVNLERLAASLMILRADINERGRRYAKVLDAIDEGAEKAISATKELLSAEEQNQIIEILEGDLYLQTRSRLYVLKRLDSALAEGGLSPSFNEKIVTIEHVLPQNPKHDSEWCKIWDDEAREKWVHRLGNLVLLSRRKNSQAQNYDFEVKKEKYFDKGNPTIFPITLNVIRLNKEEKEIWNNQIVQANQQKYLQILTDIWSLK</sequence>
<organism evidence="3 4">
    <name type="scientific">Cyanobacterium stanieri (strain ATCC 29140 / PCC 7202)</name>
    <dbReference type="NCBI Taxonomy" id="292563"/>
    <lineage>
        <taxon>Bacteria</taxon>
        <taxon>Bacillati</taxon>
        <taxon>Cyanobacteriota</taxon>
        <taxon>Cyanophyceae</taxon>
        <taxon>Oscillatoriophycideae</taxon>
        <taxon>Chroococcales</taxon>
        <taxon>Geminocystaceae</taxon>
        <taxon>Cyanobacterium</taxon>
    </lineage>
</organism>
<dbReference type="HOGENOM" id="CLU_011736_6_0_3"/>
<name>K9YGB4_CYASC</name>
<evidence type="ECO:0000259" key="2">
    <source>
        <dbReference type="Pfam" id="PF07510"/>
    </source>
</evidence>
<dbReference type="InterPro" id="IPR011089">
    <property type="entry name" value="GmrSD_C"/>
</dbReference>
<keyword evidence="4" id="KW-1185">Reference proteome</keyword>
<dbReference type="PANTHER" id="PTHR35149">
    <property type="entry name" value="SLL5132 PROTEIN"/>
    <property type="match status" value="1"/>
</dbReference>
<dbReference type="Pfam" id="PF07510">
    <property type="entry name" value="GmrSD_C"/>
    <property type="match status" value="1"/>
</dbReference>
<feature type="domain" description="GmrSD restriction endonucleases N-terminal" evidence="1">
    <location>
        <begin position="11"/>
        <end position="235"/>
    </location>
</feature>
<dbReference type="BioCyc" id="CSTA292563:G1353-16-MONOMER"/>
<dbReference type="Proteomes" id="UP000010483">
    <property type="component" value="Chromosome"/>
</dbReference>
<evidence type="ECO:0000259" key="1">
    <source>
        <dbReference type="Pfam" id="PF03235"/>
    </source>
</evidence>
<reference evidence="4" key="1">
    <citation type="journal article" date="2013" name="Proc. Natl. Acad. Sci. U.S.A.">
        <title>Improving the coverage of the cyanobacterial phylum using diversity-driven genome sequencing.</title>
        <authorList>
            <person name="Shih P.M."/>
            <person name="Wu D."/>
            <person name="Latifi A."/>
            <person name="Axen S.D."/>
            <person name="Fewer D.P."/>
            <person name="Talla E."/>
            <person name="Calteau A."/>
            <person name="Cai F."/>
            <person name="Tandeau de Marsac N."/>
            <person name="Rippka R."/>
            <person name="Herdman M."/>
            <person name="Sivonen K."/>
            <person name="Coursin T."/>
            <person name="Laurent T."/>
            <person name="Goodwin L."/>
            <person name="Nolan M."/>
            <person name="Davenport K.W."/>
            <person name="Han C.S."/>
            <person name="Rubin E.M."/>
            <person name="Eisen J.A."/>
            <person name="Woyke T."/>
            <person name="Gugger M."/>
            <person name="Kerfeld C.A."/>
        </authorList>
    </citation>
    <scope>NUCLEOTIDE SEQUENCE [LARGE SCALE GENOMIC DNA]</scope>
    <source>
        <strain evidence="4">ATCC 29140 / PCC 7202</strain>
    </source>
</reference>
<evidence type="ECO:0000313" key="4">
    <source>
        <dbReference type="Proteomes" id="UP000010483"/>
    </source>
</evidence>
<dbReference type="Pfam" id="PF03235">
    <property type="entry name" value="GmrSD_N"/>
    <property type="match status" value="1"/>
</dbReference>
<dbReference type="PANTHER" id="PTHR35149:SF2">
    <property type="entry name" value="DUF262 DOMAIN-CONTAINING PROTEIN"/>
    <property type="match status" value="1"/>
</dbReference>
<proteinExistence type="predicted"/>
<accession>K9YGB4</accession>
<evidence type="ECO:0008006" key="5">
    <source>
        <dbReference type="Google" id="ProtNLM"/>
    </source>
</evidence>
<dbReference type="EMBL" id="CP003940">
    <property type="protein sequence ID" value="AFZ46001.1"/>
    <property type="molecule type" value="Genomic_DNA"/>
</dbReference>
<dbReference type="eggNOG" id="COG1479">
    <property type="taxonomic scope" value="Bacteria"/>
</dbReference>